<keyword evidence="4" id="KW-1185">Reference proteome</keyword>
<accession>E5XLQ7</accession>
<name>E5XLQ7_SEGRC</name>
<evidence type="ECO:0000313" key="3">
    <source>
        <dbReference type="EMBL" id="EFV14735.1"/>
    </source>
</evidence>
<protein>
    <submittedName>
        <fullName evidence="3">Uncharacterized protein</fullName>
    </submittedName>
</protein>
<dbReference type="AlphaFoldDB" id="E5XLQ7"/>
<gene>
    <name evidence="3" type="ORF">HMPREF9336_00426</name>
</gene>
<comment type="caution">
    <text evidence="3">The sequence shown here is derived from an EMBL/GenBank/DDBJ whole genome shotgun (WGS) entry which is preliminary data.</text>
</comment>
<evidence type="ECO:0000256" key="2">
    <source>
        <dbReference type="SAM" id="Phobius"/>
    </source>
</evidence>
<dbReference type="RefSeq" id="WP_007467371.1">
    <property type="nucleotide sequence ID" value="NZ_KI391954.1"/>
</dbReference>
<feature type="region of interest" description="Disordered" evidence="1">
    <location>
        <begin position="58"/>
        <end position="124"/>
    </location>
</feature>
<dbReference type="EMBL" id="ACZI02000003">
    <property type="protein sequence ID" value="EFV14735.1"/>
    <property type="molecule type" value="Genomic_DNA"/>
</dbReference>
<feature type="transmembrane region" description="Helical" evidence="2">
    <location>
        <begin position="34"/>
        <end position="52"/>
    </location>
</feature>
<dbReference type="Proteomes" id="UP000004816">
    <property type="component" value="Unassembled WGS sequence"/>
</dbReference>
<feature type="compositionally biased region" description="Low complexity" evidence="1">
    <location>
        <begin position="62"/>
        <end position="77"/>
    </location>
</feature>
<dbReference type="HOGENOM" id="CLU_2002324_0_0_11"/>
<evidence type="ECO:0000256" key="1">
    <source>
        <dbReference type="SAM" id="MobiDB-lite"/>
    </source>
</evidence>
<evidence type="ECO:0000313" key="4">
    <source>
        <dbReference type="Proteomes" id="UP000004816"/>
    </source>
</evidence>
<organism evidence="3 4">
    <name type="scientific">Segniliparus rugosus (strain ATCC BAA-974 / DSM 45345 / CCUG 50838 / CIP 108380 / JCM 13579 / CDC 945)</name>
    <dbReference type="NCBI Taxonomy" id="679197"/>
    <lineage>
        <taxon>Bacteria</taxon>
        <taxon>Bacillati</taxon>
        <taxon>Actinomycetota</taxon>
        <taxon>Actinomycetes</taxon>
        <taxon>Mycobacteriales</taxon>
        <taxon>Segniliparaceae</taxon>
        <taxon>Segniliparus</taxon>
    </lineage>
</organism>
<sequence length="124" mass="12769">MSKSTPILVGAAVGIVVAVALNTAGQGHRHVPSAWVYVLAVVAFALVGMAVGQFMGRDKGKTTAAEPGPTAPGAGLAVPENDEVRTSRFVSSERVGSDGLPRPRASDIDVAPISVEVHRERGRS</sequence>
<reference evidence="3 4" key="1">
    <citation type="journal article" date="2011" name="Stand. Genomic Sci.">
        <title>High quality draft genome sequence of Segniliparus rugosus CDC 945(T)= (ATCC BAA-974(T)).</title>
        <authorList>
            <person name="Earl A.M."/>
            <person name="Desjardins C.A."/>
            <person name="Fitzgerald M.G."/>
            <person name="Arachchi H.M."/>
            <person name="Zeng Q."/>
            <person name="Mehta T."/>
            <person name="Griggs A."/>
            <person name="Birren B.W."/>
            <person name="Toney N.C."/>
            <person name="Carr J."/>
            <person name="Posey J."/>
            <person name="Butler W.R."/>
        </authorList>
    </citation>
    <scope>NUCLEOTIDE SEQUENCE [LARGE SCALE GENOMIC DNA]</scope>
    <source>
        <strain evidence="4">ATCC BAA-974 / DSM 45345 / CCUG 50838 / CIP 108380 / JCM 13579 / CDC 945</strain>
    </source>
</reference>
<keyword evidence="2" id="KW-1133">Transmembrane helix</keyword>
<proteinExistence type="predicted"/>
<keyword evidence="2" id="KW-0472">Membrane</keyword>
<keyword evidence="2" id="KW-0812">Transmembrane</keyword>